<dbReference type="PROSITE" id="PS50995">
    <property type="entry name" value="HTH_MARR_2"/>
    <property type="match status" value="1"/>
</dbReference>
<dbReference type="Gene3D" id="1.10.10.10">
    <property type="entry name" value="Winged helix-like DNA-binding domain superfamily/Winged helix DNA-binding domain"/>
    <property type="match status" value="1"/>
</dbReference>
<evidence type="ECO:0000256" key="1">
    <source>
        <dbReference type="SAM" id="MobiDB-lite"/>
    </source>
</evidence>
<dbReference type="PRINTS" id="PR00598">
    <property type="entry name" value="HTHMARR"/>
</dbReference>
<feature type="domain" description="HTH marR-type" evidence="2">
    <location>
        <begin position="1"/>
        <end position="141"/>
    </location>
</feature>
<dbReference type="Pfam" id="PF12802">
    <property type="entry name" value="MarR_2"/>
    <property type="match status" value="1"/>
</dbReference>
<comment type="caution">
    <text evidence="3">The sequence shown here is derived from an EMBL/GenBank/DDBJ whole genome shotgun (WGS) entry which is preliminary data.</text>
</comment>
<keyword evidence="4" id="KW-1185">Reference proteome</keyword>
<dbReference type="InterPro" id="IPR000835">
    <property type="entry name" value="HTH_MarR-typ"/>
</dbReference>
<dbReference type="AlphaFoldDB" id="A0A1J7BG61"/>
<dbReference type="InterPro" id="IPR039422">
    <property type="entry name" value="MarR/SlyA-like"/>
</dbReference>
<gene>
    <name evidence="3" type="ORF">BIV57_09805</name>
</gene>
<dbReference type="PANTHER" id="PTHR33164:SF99">
    <property type="entry name" value="MARR FAMILY REGULATORY PROTEIN"/>
    <property type="match status" value="1"/>
</dbReference>
<dbReference type="OrthoDB" id="4807076at2"/>
<dbReference type="PANTHER" id="PTHR33164">
    <property type="entry name" value="TRANSCRIPTIONAL REGULATOR, MARR FAMILY"/>
    <property type="match status" value="1"/>
</dbReference>
<dbReference type="RefSeq" id="WP_071656362.1">
    <property type="nucleotide sequence ID" value="NZ_MLCF01000045.1"/>
</dbReference>
<dbReference type="GO" id="GO:0003700">
    <property type="term" value="F:DNA-binding transcription factor activity"/>
    <property type="evidence" value="ECO:0007669"/>
    <property type="project" value="InterPro"/>
</dbReference>
<dbReference type="EMBL" id="MLCF01000045">
    <property type="protein sequence ID" value="OIV37655.1"/>
    <property type="molecule type" value="Genomic_DNA"/>
</dbReference>
<dbReference type="Proteomes" id="UP000243342">
    <property type="component" value="Unassembled WGS sequence"/>
</dbReference>
<dbReference type="SMART" id="SM00347">
    <property type="entry name" value="HTH_MARR"/>
    <property type="match status" value="1"/>
</dbReference>
<organism evidence="3 4">
    <name type="scientific">Mangrovactinospora gilvigrisea</name>
    <dbReference type="NCBI Taxonomy" id="1428644"/>
    <lineage>
        <taxon>Bacteria</taxon>
        <taxon>Bacillati</taxon>
        <taxon>Actinomycetota</taxon>
        <taxon>Actinomycetes</taxon>
        <taxon>Kitasatosporales</taxon>
        <taxon>Streptomycetaceae</taxon>
        <taxon>Mangrovactinospora</taxon>
    </lineage>
</organism>
<dbReference type="GO" id="GO:0006950">
    <property type="term" value="P:response to stress"/>
    <property type="evidence" value="ECO:0007669"/>
    <property type="project" value="TreeGrafter"/>
</dbReference>
<protein>
    <recommendedName>
        <fullName evidence="2">HTH marR-type domain-containing protein</fullName>
    </recommendedName>
</protein>
<reference evidence="3 4" key="1">
    <citation type="submission" date="2016-10" db="EMBL/GenBank/DDBJ databases">
        <title>Genome sequence of Streptomyces gilvigriseus MUSC 26.</title>
        <authorList>
            <person name="Lee L.-H."/>
            <person name="Ser H.-L."/>
        </authorList>
    </citation>
    <scope>NUCLEOTIDE SEQUENCE [LARGE SCALE GENOMIC DNA]</scope>
    <source>
        <strain evidence="3 4">MUSC 26</strain>
    </source>
</reference>
<evidence type="ECO:0000259" key="2">
    <source>
        <dbReference type="PROSITE" id="PS50995"/>
    </source>
</evidence>
<dbReference type="InterPro" id="IPR036390">
    <property type="entry name" value="WH_DNA-bd_sf"/>
</dbReference>
<sequence length="164" mass="17948">MNHPHGDEDETRRIWHDLRELVLGQDMRRAVADALGLSFNRAKALTYIDADGPMPLRALAARMFIDAPYATVIVDDLVKRGLAERTANPADRRSKLVHATAEGRRIAARAMHIQDTPPPGLAAATPEELAVLRRVADRLLKEVQGRDEGAADADGAPAHSRQPV</sequence>
<feature type="region of interest" description="Disordered" evidence="1">
    <location>
        <begin position="143"/>
        <end position="164"/>
    </location>
</feature>
<dbReference type="SUPFAM" id="SSF46785">
    <property type="entry name" value="Winged helix' DNA-binding domain"/>
    <property type="match status" value="1"/>
</dbReference>
<accession>A0A1J7BG61</accession>
<name>A0A1J7BG61_9ACTN</name>
<proteinExistence type="predicted"/>
<dbReference type="STRING" id="1428644.BIV57_09805"/>
<evidence type="ECO:0000313" key="3">
    <source>
        <dbReference type="EMBL" id="OIV37655.1"/>
    </source>
</evidence>
<dbReference type="InterPro" id="IPR036388">
    <property type="entry name" value="WH-like_DNA-bd_sf"/>
</dbReference>
<evidence type="ECO:0000313" key="4">
    <source>
        <dbReference type="Proteomes" id="UP000243342"/>
    </source>
</evidence>